<feature type="transmembrane region" description="Helical" evidence="4">
    <location>
        <begin position="168"/>
        <end position="190"/>
    </location>
</feature>
<dbReference type="PANTHER" id="PTHR33620">
    <property type="entry name" value="UREASE ACCESSORY PROTEIN F"/>
    <property type="match status" value="1"/>
</dbReference>
<name>A0ABT7U086_ACTVI</name>
<dbReference type="HAMAP" id="MF_01385">
    <property type="entry name" value="UreF"/>
    <property type="match status" value="1"/>
</dbReference>
<dbReference type="InterPro" id="IPR038277">
    <property type="entry name" value="UreF_sf"/>
</dbReference>
<dbReference type="Gene3D" id="1.10.4190.10">
    <property type="entry name" value="Urease accessory protein UreF"/>
    <property type="match status" value="1"/>
</dbReference>
<keyword evidence="4" id="KW-0472">Membrane</keyword>
<dbReference type="EMBL" id="JAUDBR010000016">
    <property type="protein sequence ID" value="MDM8077437.1"/>
    <property type="molecule type" value="Genomic_DNA"/>
</dbReference>
<comment type="function">
    <text evidence="3">Required for maturation of urease via the functional incorporation of the urease nickel metallocenter.</text>
</comment>
<keyword evidence="4" id="KW-0812">Transmembrane</keyword>
<dbReference type="PIRSF" id="PIRSF009467">
    <property type="entry name" value="Ureas_acces_UreF"/>
    <property type="match status" value="1"/>
</dbReference>
<reference evidence="6" key="1">
    <citation type="submission" date="2023-06" db="EMBL/GenBank/DDBJ databases">
        <title>Identification and characterization of horizontal gene transfer across gut microbiota members of farm animals based on homology search.</title>
        <authorList>
            <person name="Zeman M."/>
            <person name="Kubasova T."/>
            <person name="Jahodarova E."/>
            <person name="Nykrynova M."/>
            <person name="Rychlik I."/>
        </authorList>
    </citation>
    <scope>NUCLEOTIDE SEQUENCE [LARGE SCALE GENOMIC DNA]</scope>
    <source>
        <strain evidence="6">ET81</strain>
    </source>
</reference>
<keyword evidence="3" id="KW-0963">Cytoplasm</keyword>
<proteinExistence type="inferred from homology"/>
<keyword evidence="2 3" id="KW-0143">Chaperone</keyword>
<evidence type="ECO:0000256" key="1">
    <source>
        <dbReference type="ARBA" id="ARBA00022988"/>
    </source>
</evidence>
<sequence>MPSTLTDTPAPQWGEPAGWQLPLAQLCDSALPTGAFSHSFGLETYICEGVVDGEATFVSWLRALVSTQLTFSEGLGLRLAFEAVAADDWEAIAHLDTLLVAQAVPIQVRRAGVTMGRRMLTIARLALEGTDGGRLLSRYAALMDTGGSGNAGDTGGTKDTGGCRSHPAIVLAIAGYALGAPAAAVAAAYLQSSVISLTQNAVRAIPLGQDAGQRAIASVRGDVRAAVRRIGDLDEMDLGAAAPGIEISQMRHERQRARMFMS</sequence>
<comment type="similarity">
    <text evidence="3">Belongs to the UreF family.</text>
</comment>
<protein>
    <recommendedName>
        <fullName evidence="3">Urease accessory protein UreF</fullName>
    </recommendedName>
</protein>
<dbReference type="PANTHER" id="PTHR33620:SF1">
    <property type="entry name" value="UREASE ACCESSORY PROTEIN F"/>
    <property type="match status" value="1"/>
</dbReference>
<dbReference type="Proteomes" id="UP001529257">
    <property type="component" value="Unassembled WGS sequence"/>
</dbReference>
<comment type="subunit">
    <text evidence="3">UreD, UreF and UreG form a complex that acts as a GTP-hydrolysis-dependent molecular chaperone, activating the urease apoprotein by helping to assemble the nickel containing metallocenter of UreC. The UreE protein probably delivers the nickel.</text>
</comment>
<gene>
    <name evidence="3" type="primary">ureF</name>
    <name evidence="5" type="ORF">QUV91_10295</name>
</gene>
<keyword evidence="4" id="KW-1133">Transmembrane helix</keyword>
<dbReference type="Pfam" id="PF01730">
    <property type="entry name" value="UreF"/>
    <property type="match status" value="1"/>
</dbReference>
<accession>A0ABT7U086</accession>
<evidence type="ECO:0000256" key="2">
    <source>
        <dbReference type="ARBA" id="ARBA00023186"/>
    </source>
</evidence>
<organism evidence="5 6">
    <name type="scientific">Actinomyces viscosus</name>
    <dbReference type="NCBI Taxonomy" id="1656"/>
    <lineage>
        <taxon>Bacteria</taxon>
        <taxon>Bacillati</taxon>
        <taxon>Actinomycetota</taxon>
        <taxon>Actinomycetes</taxon>
        <taxon>Actinomycetales</taxon>
        <taxon>Actinomycetaceae</taxon>
        <taxon>Actinomyces</taxon>
    </lineage>
</organism>
<evidence type="ECO:0000256" key="4">
    <source>
        <dbReference type="SAM" id="Phobius"/>
    </source>
</evidence>
<dbReference type="RefSeq" id="WP_289597257.1">
    <property type="nucleotide sequence ID" value="NZ_JAUDBR010000016.1"/>
</dbReference>
<evidence type="ECO:0000256" key="3">
    <source>
        <dbReference type="HAMAP-Rule" id="MF_01385"/>
    </source>
</evidence>
<comment type="caution">
    <text evidence="5">The sequence shown here is derived from an EMBL/GenBank/DDBJ whole genome shotgun (WGS) entry which is preliminary data.</text>
</comment>
<comment type="subcellular location">
    <subcellularLocation>
        <location evidence="3">Cytoplasm</location>
    </subcellularLocation>
</comment>
<evidence type="ECO:0000313" key="6">
    <source>
        <dbReference type="Proteomes" id="UP001529257"/>
    </source>
</evidence>
<keyword evidence="6" id="KW-1185">Reference proteome</keyword>
<reference evidence="5 6" key="2">
    <citation type="submission" date="2023-06" db="EMBL/GenBank/DDBJ databases">
        <authorList>
            <person name="Zeman M."/>
            <person name="Kubasova T."/>
            <person name="Jahodarova E."/>
            <person name="Nykrynova M."/>
            <person name="Rychlik I."/>
        </authorList>
    </citation>
    <scope>NUCLEOTIDE SEQUENCE [LARGE SCALE GENOMIC DNA]</scope>
    <source>
        <strain evidence="5 6">ET81</strain>
    </source>
</reference>
<evidence type="ECO:0000313" key="5">
    <source>
        <dbReference type="EMBL" id="MDM8077437.1"/>
    </source>
</evidence>
<dbReference type="InterPro" id="IPR002639">
    <property type="entry name" value="UreF"/>
</dbReference>
<keyword evidence="1 3" id="KW-0996">Nickel insertion</keyword>